<dbReference type="InterPro" id="IPR037923">
    <property type="entry name" value="HTH-like"/>
</dbReference>
<dbReference type="PRINTS" id="PR00032">
    <property type="entry name" value="HTHARAC"/>
</dbReference>
<evidence type="ECO:0000256" key="1">
    <source>
        <dbReference type="ARBA" id="ARBA00023015"/>
    </source>
</evidence>
<dbReference type="PANTHER" id="PTHR43280:SF30">
    <property type="entry name" value="MMSAB OPERON REGULATORY PROTEIN"/>
    <property type="match status" value="1"/>
</dbReference>
<dbReference type="Pfam" id="PF01497">
    <property type="entry name" value="Peripla_BP_2"/>
    <property type="match status" value="1"/>
</dbReference>
<evidence type="ECO:0000256" key="2">
    <source>
        <dbReference type="ARBA" id="ARBA00023125"/>
    </source>
</evidence>
<dbReference type="SMART" id="SM00342">
    <property type="entry name" value="HTH_ARAC"/>
    <property type="match status" value="1"/>
</dbReference>
<dbReference type="PROSITE" id="PS00041">
    <property type="entry name" value="HTH_ARAC_FAMILY_1"/>
    <property type="match status" value="1"/>
</dbReference>
<dbReference type="Gene3D" id="1.10.10.60">
    <property type="entry name" value="Homeodomain-like"/>
    <property type="match status" value="2"/>
</dbReference>
<evidence type="ECO:0000259" key="4">
    <source>
        <dbReference type="PROSITE" id="PS01124"/>
    </source>
</evidence>
<dbReference type="SUPFAM" id="SSF46689">
    <property type="entry name" value="Homeodomain-like"/>
    <property type="match status" value="2"/>
</dbReference>
<sequence>MSLLTIYQDYPGLLITAFRKQRLKNFHLRQVEVNTHVLCYVTEGSAAMAVDGQKQVLDAGKLLLLRPTTKLEELWCQSGPLHIYRLHYAEARHDQQESAPARKEVKVLAVSTPASFLRILEELSHLTRKRDYSSFLRSQALLYELLGIVHDEQKKKEEKGIGAIEETIAYMQKHYRESLELGSLPKLAGLTPSSYCRAFKRATGMTPGEYLTGLRMEHAKELLAHSGGSVKDVARNVGYTDELYFSRLFKKREGLSPQIYMKQSDQRVVVVSKLFLQDHFLAMGIQPIAAPSFPNYFETRTGFPSYLQQKLRGTKALNAEQLIDPKEILTLSPDVIVRMNFFHNREAGDWEKIKGTVFFDGYPNWIDYQTRLATLFKKESLAEKIIKHIDKLEKQARDALLPVTRTGEWTMIRVLADEVRLYGVEGHALADLFYHKLGFSPDPNVTHAAYKPNALNDLIELNPERIIVFWSEREHVAALWNNPLWRDMRAVRENKVYHPANHEWDPWGPFGREHTIQRSTAYFLQCTQG</sequence>
<dbReference type="InterPro" id="IPR018060">
    <property type="entry name" value="HTH_AraC"/>
</dbReference>
<dbReference type="RefSeq" id="WP_255322512.1">
    <property type="nucleotide sequence ID" value="NZ_BJOL01000025.1"/>
</dbReference>
<dbReference type="Proteomes" id="UP000319498">
    <property type="component" value="Unassembled WGS sequence"/>
</dbReference>
<protein>
    <submittedName>
        <fullName evidence="6">HTH-type transcriptional activator Btr</fullName>
    </submittedName>
</protein>
<dbReference type="Gene3D" id="3.40.50.1980">
    <property type="entry name" value="Nitrogenase molybdenum iron protein domain"/>
    <property type="match status" value="2"/>
</dbReference>
<keyword evidence="2" id="KW-0238">DNA-binding</keyword>
<dbReference type="InterPro" id="IPR018062">
    <property type="entry name" value="HTH_AraC-typ_CS"/>
</dbReference>
<dbReference type="InterPro" id="IPR002491">
    <property type="entry name" value="ABC_transptr_periplasmic_BD"/>
</dbReference>
<evidence type="ECO:0000259" key="5">
    <source>
        <dbReference type="PROSITE" id="PS50983"/>
    </source>
</evidence>
<evidence type="ECO:0000313" key="7">
    <source>
        <dbReference type="Proteomes" id="UP000319498"/>
    </source>
</evidence>
<feature type="domain" description="Fe/B12 periplasmic-binding" evidence="5">
    <location>
        <begin position="268"/>
        <end position="527"/>
    </location>
</feature>
<reference evidence="6 7" key="1">
    <citation type="submission" date="2019-06" db="EMBL/GenBank/DDBJ databases">
        <title>Whole genome shotgun sequence of Brevibacillus formosus NBRC 15716.</title>
        <authorList>
            <person name="Hosoyama A."/>
            <person name="Uohara A."/>
            <person name="Ohji S."/>
            <person name="Ichikawa N."/>
        </authorList>
    </citation>
    <scope>NUCLEOTIDE SEQUENCE [LARGE SCALE GENOMIC DNA]</scope>
    <source>
        <strain evidence="6 7">NBRC 15716</strain>
    </source>
</reference>
<organism evidence="6 7">
    <name type="scientific">Brevibacillus formosus</name>
    <dbReference type="NCBI Taxonomy" id="54913"/>
    <lineage>
        <taxon>Bacteria</taxon>
        <taxon>Bacillati</taxon>
        <taxon>Bacillota</taxon>
        <taxon>Bacilli</taxon>
        <taxon>Bacillales</taxon>
        <taxon>Paenibacillaceae</taxon>
        <taxon>Brevibacillus</taxon>
    </lineage>
</organism>
<comment type="caution">
    <text evidence="6">The sequence shown here is derived from an EMBL/GenBank/DDBJ whole genome shotgun (WGS) entry which is preliminary data.</text>
</comment>
<dbReference type="PANTHER" id="PTHR43280">
    <property type="entry name" value="ARAC-FAMILY TRANSCRIPTIONAL REGULATOR"/>
    <property type="match status" value="1"/>
</dbReference>
<gene>
    <name evidence="6" type="primary">btr_1</name>
    <name evidence="6" type="ORF">BFO01nite_41410</name>
</gene>
<dbReference type="EMBL" id="BJOL01000025">
    <property type="protein sequence ID" value="GED60009.1"/>
    <property type="molecule type" value="Genomic_DNA"/>
</dbReference>
<evidence type="ECO:0000313" key="6">
    <source>
        <dbReference type="EMBL" id="GED60009.1"/>
    </source>
</evidence>
<dbReference type="Pfam" id="PF12833">
    <property type="entry name" value="HTH_18"/>
    <property type="match status" value="1"/>
</dbReference>
<accession>A0ABQ0T9N1</accession>
<dbReference type="PROSITE" id="PS01124">
    <property type="entry name" value="HTH_ARAC_FAMILY_2"/>
    <property type="match status" value="1"/>
</dbReference>
<dbReference type="InterPro" id="IPR020449">
    <property type="entry name" value="Tscrpt_reg_AraC-type_HTH"/>
</dbReference>
<dbReference type="SUPFAM" id="SSF51215">
    <property type="entry name" value="Regulatory protein AraC"/>
    <property type="match status" value="1"/>
</dbReference>
<keyword evidence="3" id="KW-0804">Transcription</keyword>
<name>A0ABQ0T9N1_9BACL</name>
<proteinExistence type="predicted"/>
<keyword evidence="1" id="KW-0805">Transcription regulation</keyword>
<dbReference type="InterPro" id="IPR009057">
    <property type="entry name" value="Homeodomain-like_sf"/>
</dbReference>
<keyword evidence="7" id="KW-1185">Reference proteome</keyword>
<evidence type="ECO:0000256" key="3">
    <source>
        <dbReference type="ARBA" id="ARBA00023163"/>
    </source>
</evidence>
<feature type="domain" description="HTH araC/xylS-type" evidence="4">
    <location>
        <begin position="165"/>
        <end position="263"/>
    </location>
</feature>
<dbReference type="PROSITE" id="PS50983">
    <property type="entry name" value="FE_B12_PBP"/>
    <property type="match status" value="1"/>
</dbReference>
<dbReference type="SUPFAM" id="SSF53807">
    <property type="entry name" value="Helical backbone' metal receptor"/>
    <property type="match status" value="1"/>
</dbReference>